<accession>A0ABR7V6K6</accession>
<evidence type="ECO:0000313" key="1">
    <source>
        <dbReference type="EMBL" id="MBD0780082.1"/>
    </source>
</evidence>
<gene>
    <name evidence="1" type="ORF">HPE56_19970</name>
</gene>
<evidence type="ECO:0000313" key="2">
    <source>
        <dbReference type="Proteomes" id="UP001166021"/>
    </source>
</evidence>
<dbReference type="RefSeq" id="WP_188245512.1">
    <property type="nucleotide sequence ID" value="NZ_JABTCF010000020.1"/>
</dbReference>
<comment type="caution">
    <text evidence="1">The sequence shown here is derived from an EMBL/GenBank/DDBJ whole genome shotgun (WGS) entry which is preliminary data.</text>
</comment>
<sequence>MSISFVPVKSEARYFSGKILFDRDKLVIKKIELWIENPKTDQLTTINESVKISPKEIKLEIVFNPMDLEKIQYLNFDFSLTYEYRATTEIIESHSLVCFFPK</sequence>
<reference evidence="1" key="1">
    <citation type="submission" date="2020-05" db="EMBL/GenBank/DDBJ databases">
        <title>The draft genome sequence of Maribacter sp. ANRC-HE7.</title>
        <authorList>
            <person name="Mu L."/>
        </authorList>
    </citation>
    <scope>NUCLEOTIDE SEQUENCE</scope>
    <source>
        <strain evidence="1">ANRC-HE7</strain>
    </source>
</reference>
<dbReference type="EMBL" id="JABTCF010000020">
    <property type="protein sequence ID" value="MBD0780082.1"/>
    <property type="molecule type" value="Genomic_DNA"/>
</dbReference>
<keyword evidence="2" id="KW-1185">Reference proteome</keyword>
<organism evidence="1 2">
    <name type="scientific">Maribacter aquimaris</name>
    <dbReference type="NCBI Taxonomy" id="2737171"/>
    <lineage>
        <taxon>Bacteria</taxon>
        <taxon>Pseudomonadati</taxon>
        <taxon>Bacteroidota</taxon>
        <taxon>Flavobacteriia</taxon>
        <taxon>Flavobacteriales</taxon>
        <taxon>Flavobacteriaceae</taxon>
        <taxon>Maribacter</taxon>
    </lineage>
</organism>
<protein>
    <submittedName>
        <fullName evidence="1">Uncharacterized protein</fullName>
    </submittedName>
</protein>
<name>A0ABR7V6K6_9FLAO</name>
<dbReference type="Proteomes" id="UP001166021">
    <property type="component" value="Unassembled WGS sequence"/>
</dbReference>
<proteinExistence type="predicted"/>